<dbReference type="PROSITE" id="PS00903">
    <property type="entry name" value="CYT_DCMP_DEAMINASES_1"/>
    <property type="match status" value="1"/>
</dbReference>
<dbReference type="FunFam" id="3.40.140.10:FF:000035">
    <property type="entry name" value="dCMP deaminase"/>
    <property type="match status" value="1"/>
</dbReference>
<dbReference type="SUPFAM" id="SSF53927">
    <property type="entry name" value="Cytidine deaminase-like"/>
    <property type="match status" value="1"/>
</dbReference>
<accession>A0A8H3WNI6</accession>
<evidence type="ECO:0000259" key="13">
    <source>
        <dbReference type="PROSITE" id="PS51747"/>
    </source>
</evidence>
<evidence type="ECO:0000256" key="6">
    <source>
        <dbReference type="ARBA" id="ARBA00022833"/>
    </source>
</evidence>
<evidence type="ECO:0000256" key="11">
    <source>
        <dbReference type="SAM" id="MobiDB-lite"/>
    </source>
</evidence>
<evidence type="ECO:0000256" key="2">
    <source>
        <dbReference type="ARBA" id="ARBA00006576"/>
    </source>
</evidence>
<dbReference type="EMBL" id="WOWK01000014">
    <property type="protein sequence ID" value="KAF0329067.1"/>
    <property type="molecule type" value="Genomic_DNA"/>
</dbReference>
<dbReference type="GO" id="GO:0008270">
    <property type="term" value="F:zinc ion binding"/>
    <property type="evidence" value="ECO:0007669"/>
    <property type="project" value="UniProtKB-KW"/>
</dbReference>
<dbReference type="PANTHER" id="PTHR11086:SF18">
    <property type="entry name" value="DEOXYCYTIDYLATE DEAMINASE"/>
    <property type="match status" value="1"/>
</dbReference>
<dbReference type="PROSITE" id="PS50158">
    <property type="entry name" value="ZF_CCHC"/>
    <property type="match status" value="1"/>
</dbReference>
<dbReference type="Gene3D" id="4.10.60.10">
    <property type="entry name" value="Zinc finger, CCHC-type"/>
    <property type="match status" value="1"/>
</dbReference>
<dbReference type="CDD" id="cd01286">
    <property type="entry name" value="deoxycytidylate_deaminase"/>
    <property type="match status" value="1"/>
</dbReference>
<dbReference type="InterPro" id="IPR027417">
    <property type="entry name" value="P-loop_NTPase"/>
</dbReference>
<feature type="compositionally biased region" description="Basic and acidic residues" evidence="11">
    <location>
        <begin position="40"/>
        <end position="50"/>
    </location>
</feature>
<evidence type="ECO:0000256" key="10">
    <source>
        <dbReference type="PROSITE-ProRule" id="PRU00047"/>
    </source>
</evidence>
<dbReference type="SMART" id="SM00343">
    <property type="entry name" value="ZnF_C2HC"/>
    <property type="match status" value="1"/>
</dbReference>
<dbReference type="Pfam" id="PF00383">
    <property type="entry name" value="dCMP_cyt_deam_1"/>
    <property type="match status" value="1"/>
</dbReference>
<dbReference type="InterPro" id="IPR036875">
    <property type="entry name" value="Znf_CCHC_sf"/>
</dbReference>
<name>A0A8H3WNI6_9PEZI</name>
<reference evidence="14 15" key="1">
    <citation type="submission" date="2019-12" db="EMBL/GenBank/DDBJ databases">
        <title>A genome sequence resource for the geographically widespread anthracnose pathogen Colletotrichum asianum.</title>
        <authorList>
            <person name="Meng Y."/>
        </authorList>
    </citation>
    <scope>NUCLEOTIDE SEQUENCE [LARGE SCALE GENOMIC DNA]</scope>
    <source>
        <strain evidence="14 15">ICMP 18580</strain>
    </source>
</reference>
<dbReference type="Gene3D" id="3.40.140.10">
    <property type="entry name" value="Cytidine Deaminase, domain 2"/>
    <property type="match status" value="1"/>
</dbReference>
<evidence type="ECO:0000259" key="12">
    <source>
        <dbReference type="PROSITE" id="PS50158"/>
    </source>
</evidence>
<dbReference type="AlphaFoldDB" id="A0A8H3WNI6"/>
<evidence type="ECO:0000256" key="3">
    <source>
        <dbReference type="ARBA" id="ARBA00022723"/>
    </source>
</evidence>
<keyword evidence="4" id="KW-0545">Nucleotide biosynthesis</keyword>
<keyword evidence="5" id="KW-0378">Hydrolase</keyword>
<evidence type="ECO:0000256" key="1">
    <source>
        <dbReference type="ARBA" id="ARBA00001947"/>
    </source>
</evidence>
<feature type="compositionally biased region" description="Low complexity" evidence="11">
    <location>
        <begin position="197"/>
        <end position="220"/>
    </location>
</feature>
<evidence type="ECO:0000256" key="7">
    <source>
        <dbReference type="ARBA" id="ARBA00038938"/>
    </source>
</evidence>
<dbReference type="InterPro" id="IPR015517">
    <property type="entry name" value="dCMP_deaminase-rel"/>
</dbReference>
<dbReference type="Proteomes" id="UP000434172">
    <property type="component" value="Unassembled WGS sequence"/>
</dbReference>
<dbReference type="SUPFAM" id="SSF52540">
    <property type="entry name" value="P-loop containing nucleoside triphosphate hydrolases"/>
    <property type="match status" value="1"/>
</dbReference>
<dbReference type="InterPro" id="IPR035105">
    <property type="entry name" value="Deoxycytidylate_deaminase_dom"/>
</dbReference>
<sequence>MLIGICGGICSGKKTVAQYLVEHHDFKLLRLDTPGGEPQPEEKKTRDDRFVTPARYETPASYEAPYEPPHRREDTPRNSTPRNGTPRNENAYTDSRAPIFGFSPEPEPWGEPEPAHSIADTNEFMEARRNQSNNNKKKKNKINKDAICYNCRQRGHWKQDCPHPNQDNALTINTVNGIPVGDHSETPSLNAAAPSFSMNPSSTNINTSNSNSNNSSNDNELNFSSAESLLEYVTTRWQSRFVMTDVHNEAILDQLAKRPFFMLVSVDAPLTVRHARFRSAVNPHCTLESFALASDTHLYDPNDGLQPLISRATVRLLNTSSSLAHLYATLGRINLADPVRLRPTWDAYFMSLATLASLRSNCMKRRVGAVLVGNEKRVISTGYNGTARGLQNCSDGGCSRCNSGNSSGVGLATCLCLHAEENALLEAGRERIRKGSVLYCDTCPCLTCSIKICQVGIEEVVYAHGYSMDDQTAAVFRQAGVKLRQYIPPANGLIHLENLDKMKYMSMQ</sequence>
<dbReference type="InterPro" id="IPR016192">
    <property type="entry name" value="APOBEC/CMP_deaminase_Zn-bd"/>
</dbReference>
<evidence type="ECO:0000256" key="9">
    <source>
        <dbReference type="ARBA" id="ARBA00071582"/>
    </source>
</evidence>
<feature type="domain" description="CMP/dCMP-type deaminase" evidence="13">
    <location>
        <begin position="344"/>
        <end position="483"/>
    </location>
</feature>
<evidence type="ECO:0000256" key="8">
    <source>
        <dbReference type="ARBA" id="ARBA00041763"/>
    </source>
</evidence>
<feature type="domain" description="CCHC-type" evidence="12">
    <location>
        <begin position="148"/>
        <end position="162"/>
    </location>
</feature>
<dbReference type="OrthoDB" id="6710946at2759"/>
<dbReference type="PANTHER" id="PTHR11086">
    <property type="entry name" value="DEOXYCYTIDYLATE DEAMINASE-RELATED"/>
    <property type="match status" value="1"/>
</dbReference>
<organism evidence="14 15">
    <name type="scientific">Colletotrichum asianum</name>
    <dbReference type="NCBI Taxonomy" id="702518"/>
    <lineage>
        <taxon>Eukaryota</taxon>
        <taxon>Fungi</taxon>
        <taxon>Dikarya</taxon>
        <taxon>Ascomycota</taxon>
        <taxon>Pezizomycotina</taxon>
        <taxon>Sordariomycetes</taxon>
        <taxon>Hypocreomycetidae</taxon>
        <taxon>Glomerellales</taxon>
        <taxon>Glomerellaceae</taxon>
        <taxon>Colletotrichum</taxon>
        <taxon>Colletotrichum gloeosporioides species complex</taxon>
    </lineage>
</organism>
<evidence type="ECO:0000256" key="5">
    <source>
        <dbReference type="ARBA" id="ARBA00022801"/>
    </source>
</evidence>
<dbReference type="GO" id="GO:0005737">
    <property type="term" value="C:cytoplasm"/>
    <property type="evidence" value="ECO:0007669"/>
    <property type="project" value="TreeGrafter"/>
</dbReference>
<comment type="similarity">
    <text evidence="2">Belongs to the cytidine and deoxycytidylate deaminase family.</text>
</comment>
<evidence type="ECO:0000313" key="15">
    <source>
        <dbReference type="Proteomes" id="UP000434172"/>
    </source>
</evidence>
<evidence type="ECO:0000256" key="4">
    <source>
        <dbReference type="ARBA" id="ARBA00022727"/>
    </source>
</evidence>
<keyword evidence="15" id="KW-1185">Reference proteome</keyword>
<proteinExistence type="inferred from homology"/>
<feature type="compositionally biased region" description="Polar residues" evidence="11">
    <location>
        <begin position="77"/>
        <end position="93"/>
    </location>
</feature>
<dbReference type="EC" id="3.5.4.12" evidence="7"/>
<dbReference type="GO" id="GO:0004132">
    <property type="term" value="F:dCMP deaminase activity"/>
    <property type="evidence" value="ECO:0007669"/>
    <property type="project" value="UniProtKB-EC"/>
</dbReference>
<dbReference type="InterPro" id="IPR001878">
    <property type="entry name" value="Znf_CCHC"/>
</dbReference>
<dbReference type="InterPro" id="IPR002125">
    <property type="entry name" value="CMP_dCMP_dom"/>
</dbReference>
<gene>
    <name evidence="14" type="ORF">GQ607_003735</name>
</gene>
<comment type="cofactor">
    <cofactor evidence="1">
        <name>Zn(2+)</name>
        <dbReference type="ChEBI" id="CHEBI:29105"/>
    </cofactor>
</comment>
<keyword evidence="3" id="KW-0479">Metal-binding</keyword>
<keyword evidence="6" id="KW-0862">Zinc</keyword>
<keyword evidence="10" id="KW-0863">Zinc-finger</keyword>
<dbReference type="GO" id="GO:0003676">
    <property type="term" value="F:nucleic acid binding"/>
    <property type="evidence" value="ECO:0007669"/>
    <property type="project" value="InterPro"/>
</dbReference>
<evidence type="ECO:0000313" key="14">
    <source>
        <dbReference type="EMBL" id="KAF0329067.1"/>
    </source>
</evidence>
<dbReference type="Gene3D" id="3.40.50.300">
    <property type="entry name" value="P-loop containing nucleotide triphosphate hydrolases"/>
    <property type="match status" value="1"/>
</dbReference>
<dbReference type="PROSITE" id="PS51747">
    <property type="entry name" value="CYT_DCMP_DEAMINASES_2"/>
    <property type="match status" value="1"/>
</dbReference>
<protein>
    <recommendedName>
        <fullName evidence="9">Deoxycytidylate deaminase</fullName>
        <ecNumber evidence="7">3.5.4.12</ecNumber>
    </recommendedName>
    <alternativeName>
        <fullName evidence="8">dCMP deaminase</fullName>
    </alternativeName>
</protein>
<feature type="region of interest" description="Disordered" evidence="11">
    <location>
        <begin position="175"/>
        <end position="220"/>
    </location>
</feature>
<dbReference type="Pfam" id="PF00098">
    <property type="entry name" value="zf-CCHC"/>
    <property type="match status" value="1"/>
</dbReference>
<dbReference type="SUPFAM" id="SSF57756">
    <property type="entry name" value="Retrovirus zinc finger-like domains"/>
    <property type="match status" value="1"/>
</dbReference>
<dbReference type="GO" id="GO:0009165">
    <property type="term" value="P:nucleotide biosynthetic process"/>
    <property type="evidence" value="ECO:0007669"/>
    <property type="project" value="UniProtKB-KW"/>
</dbReference>
<dbReference type="InterPro" id="IPR016193">
    <property type="entry name" value="Cytidine_deaminase-like"/>
</dbReference>
<feature type="region of interest" description="Disordered" evidence="11">
    <location>
        <begin position="30"/>
        <end position="116"/>
    </location>
</feature>
<comment type="caution">
    <text evidence="14">The sequence shown here is derived from an EMBL/GenBank/DDBJ whole genome shotgun (WGS) entry which is preliminary data.</text>
</comment>